<comment type="caution">
    <text evidence="2">The sequence shown here is derived from an EMBL/GenBank/DDBJ whole genome shotgun (WGS) entry which is preliminary data.</text>
</comment>
<name>A0A4Y2E859_ARAVE</name>
<gene>
    <name evidence="2" type="ORF">AVEN_198198_1</name>
</gene>
<dbReference type="Proteomes" id="UP000499080">
    <property type="component" value="Unassembled WGS sequence"/>
</dbReference>
<evidence type="ECO:0000256" key="1">
    <source>
        <dbReference type="SAM" id="MobiDB-lite"/>
    </source>
</evidence>
<accession>A0A4Y2E859</accession>
<keyword evidence="3" id="KW-1185">Reference proteome</keyword>
<evidence type="ECO:0000313" key="3">
    <source>
        <dbReference type="Proteomes" id="UP000499080"/>
    </source>
</evidence>
<organism evidence="2 3">
    <name type="scientific">Araneus ventricosus</name>
    <name type="common">Orbweaver spider</name>
    <name type="synonym">Epeira ventricosa</name>
    <dbReference type="NCBI Taxonomy" id="182803"/>
    <lineage>
        <taxon>Eukaryota</taxon>
        <taxon>Metazoa</taxon>
        <taxon>Ecdysozoa</taxon>
        <taxon>Arthropoda</taxon>
        <taxon>Chelicerata</taxon>
        <taxon>Arachnida</taxon>
        <taxon>Araneae</taxon>
        <taxon>Araneomorphae</taxon>
        <taxon>Entelegynae</taxon>
        <taxon>Araneoidea</taxon>
        <taxon>Araneidae</taxon>
        <taxon>Araneus</taxon>
    </lineage>
</organism>
<sequence length="141" mass="16079">MSVETRCRVFSLVTLRLVLKQHEGYFGADLAIFNRGQMTRATPELAPLFKLPHHTSGRTFGPYGFSVHQTCLHGSSSVESNLEPSGRDFITRPPRPFKMSADLMSNNETQPYKDKIRKPQTQLRSLTFRKPLNLKEKETVT</sequence>
<dbReference type="AlphaFoldDB" id="A0A4Y2E859"/>
<protein>
    <submittedName>
        <fullName evidence="2">Uncharacterized protein</fullName>
    </submittedName>
</protein>
<proteinExistence type="predicted"/>
<evidence type="ECO:0000313" key="2">
    <source>
        <dbReference type="EMBL" id="GBM23965.1"/>
    </source>
</evidence>
<feature type="region of interest" description="Disordered" evidence="1">
    <location>
        <begin position="76"/>
        <end position="115"/>
    </location>
</feature>
<reference evidence="2 3" key="1">
    <citation type="journal article" date="2019" name="Sci. Rep.">
        <title>Orb-weaving spider Araneus ventricosus genome elucidates the spidroin gene catalogue.</title>
        <authorList>
            <person name="Kono N."/>
            <person name="Nakamura H."/>
            <person name="Ohtoshi R."/>
            <person name="Moran D.A.P."/>
            <person name="Shinohara A."/>
            <person name="Yoshida Y."/>
            <person name="Fujiwara M."/>
            <person name="Mori M."/>
            <person name="Tomita M."/>
            <person name="Arakawa K."/>
        </authorList>
    </citation>
    <scope>NUCLEOTIDE SEQUENCE [LARGE SCALE GENOMIC DNA]</scope>
</reference>
<dbReference type="EMBL" id="BGPR01000507">
    <property type="protein sequence ID" value="GBM23965.1"/>
    <property type="molecule type" value="Genomic_DNA"/>
</dbReference>